<evidence type="ECO:0000256" key="3">
    <source>
        <dbReference type="ARBA" id="ARBA00023125"/>
    </source>
</evidence>
<dbReference type="Gene3D" id="3.40.190.290">
    <property type="match status" value="1"/>
</dbReference>
<dbReference type="InterPro" id="IPR000847">
    <property type="entry name" value="LysR_HTH_N"/>
</dbReference>
<dbReference type="PRINTS" id="PR00039">
    <property type="entry name" value="HTHLYSR"/>
</dbReference>
<feature type="domain" description="HTH lysR-type" evidence="5">
    <location>
        <begin position="18"/>
        <end position="58"/>
    </location>
</feature>
<keyword evidence="4" id="KW-0804">Transcription</keyword>
<dbReference type="GO" id="GO:0043565">
    <property type="term" value="F:sequence-specific DNA binding"/>
    <property type="evidence" value="ECO:0007669"/>
    <property type="project" value="TreeGrafter"/>
</dbReference>
<gene>
    <name evidence="6" type="primary">oxyR_4</name>
    <name evidence="6" type="ORF">IMCC3135_31535</name>
</gene>
<protein>
    <submittedName>
        <fullName evidence="6">Hydrogen peroxide-inducible genes activator</fullName>
    </submittedName>
</protein>
<dbReference type="PROSITE" id="PS50931">
    <property type="entry name" value="HTH_LYSR"/>
    <property type="match status" value="1"/>
</dbReference>
<sequence length="292" mass="32077">MNAILRLTTYFKCLFILLSAAGRVLGLTQPTLGRQVSALEKELGVALFDRVGKRLVLTPSGLELVDHVRQMSDAADRISMVASGQSQELDGEVCITATEAFSVFLLSPIINKIRQAFPAISIEVLASDRLSNLSRREADIAVRNIRPTQPDLIARKICDVSARLYGASVYLDRLGRPITKQILSQADYTGFARSDDMIDTFRGLGLPLKAQQFPVVSENILVQWELVKLGGALGMMMESVGDEESLVERVQADSASLQFPIWLVAHQQLKSSNRIRAVFEVLADSLSMLSGK</sequence>
<keyword evidence="2" id="KW-0805">Transcription regulation</keyword>
<keyword evidence="7" id="KW-1185">Reference proteome</keyword>
<evidence type="ECO:0000313" key="6">
    <source>
        <dbReference type="EMBL" id="ASJ76354.1"/>
    </source>
</evidence>
<keyword evidence="3" id="KW-0238">DNA-binding</keyword>
<comment type="similarity">
    <text evidence="1">Belongs to the LysR transcriptional regulatory family.</text>
</comment>
<evidence type="ECO:0000259" key="5">
    <source>
        <dbReference type="PROSITE" id="PS50931"/>
    </source>
</evidence>
<dbReference type="KEGG" id="gai:IMCC3135_31535"/>
<dbReference type="Gene3D" id="1.10.10.10">
    <property type="entry name" value="Winged helix-like DNA-binding domain superfamily/Winged helix DNA-binding domain"/>
    <property type="match status" value="1"/>
</dbReference>
<evidence type="ECO:0000256" key="2">
    <source>
        <dbReference type="ARBA" id="ARBA00023015"/>
    </source>
</evidence>
<dbReference type="PANTHER" id="PTHR30537:SF3">
    <property type="entry name" value="TRANSCRIPTIONAL REGULATORY PROTEIN"/>
    <property type="match status" value="1"/>
</dbReference>
<accession>A0A2Z2P8Y7</accession>
<dbReference type="InterPro" id="IPR058163">
    <property type="entry name" value="LysR-type_TF_proteobact-type"/>
</dbReference>
<dbReference type="Pfam" id="PF00126">
    <property type="entry name" value="HTH_1"/>
    <property type="match status" value="1"/>
</dbReference>
<dbReference type="PANTHER" id="PTHR30537">
    <property type="entry name" value="HTH-TYPE TRANSCRIPTIONAL REGULATOR"/>
    <property type="match status" value="1"/>
</dbReference>
<dbReference type="SUPFAM" id="SSF53850">
    <property type="entry name" value="Periplasmic binding protein-like II"/>
    <property type="match status" value="1"/>
</dbReference>
<evidence type="ECO:0000256" key="1">
    <source>
        <dbReference type="ARBA" id="ARBA00009437"/>
    </source>
</evidence>
<reference evidence="6 7" key="1">
    <citation type="submission" date="2016-12" db="EMBL/GenBank/DDBJ databases">
        <authorList>
            <person name="Song W.-J."/>
            <person name="Kurnit D.M."/>
        </authorList>
    </citation>
    <scope>NUCLEOTIDE SEQUENCE [LARGE SCALE GENOMIC DNA]</scope>
    <source>
        <strain evidence="6 7">IMCC3135</strain>
    </source>
</reference>
<dbReference type="InterPro" id="IPR036390">
    <property type="entry name" value="WH_DNA-bd_sf"/>
</dbReference>
<dbReference type="InterPro" id="IPR036388">
    <property type="entry name" value="WH-like_DNA-bd_sf"/>
</dbReference>
<dbReference type="EMBL" id="CP018632">
    <property type="protein sequence ID" value="ASJ76354.1"/>
    <property type="molecule type" value="Genomic_DNA"/>
</dbReference>
<dbReference type="Proteomes" id="UP000250079">
    <property type="component" value="Chromosome"/>
</dbReference>
<dbReference type="Pfam" id="PF03466">
    <property type="entry name" value="LysR_substrate"/>
    <property type="match status" value="1"/>
</dbReference>
<name>A0A2Z2P8Y7_9GAMM</name>
<dbReference type="SUPFAM" id="SSF46785">
    <property type="entry name" value="Winged helix' DNA-binding domain"/>
    <property type="match status" value="1"/>
</dbReference>
<evidence type="ECO:0000313" key="7">
    <source>
        <dbReference type="Proteomes" id="UP000250079"/>
    </source>
</evidence>
<evidence type="ECO:0000256" key="4">
    <source>
        <dbReference type="ARBA" id="ARBA00023163"/>
    </source>
</evidence>
<dbReference type="InterPro" id="IPR005119">
    <property type="entry name" value="LysR_subst-bd"/>
</dbReference>
<dbReference type="GO" id="GO:0006351">
    <property type="term" value="P:DNA-templated transcription"/>
    <property type="evidence" value="ECO:0007669"/>
    <property type="project" value="TreeGrafter"/>
</dbReference>
<dbReference type="GO" id="GO:0003700">
    <property type="term" value="F:DNA-binding transcription factor activity"/>
    <property type="evidence" value="ECO:0007669"/>
    <property type="project" value="InterPro"/>
</dbReference>
<dbReference type="AlphaFoldDB" id="A0A2Z2P8Y7"/>
<organism evidence="6 7">
    <name type="scientific">Granulosicoccus antarcticus IMCC3135</name>
    <dbReference type="NCBI Taxonomy" id="1192854"/>
    <lineage>
        <taxon>Bacteria</taxon>
        <taxon>Pseudomonadati</taxon>
        <taxon>Pseudomonadota</taxon>
        <taxon>Gammaproteobacteria</taxon>
        <taxon>Chromatiales</taxon>
        <taxon>Granulosicoccaceae</taxon>
        <taxon>Granulosicoccus</taxon>
    </lineage>
</organism>
<proteinExistence type="inferred from homology"/>